<proteinExistence type="predicted"/>
<organism evidence="1 2">
    <name type="scientific">Marine Group I thaumarchaeote SCGC AAA799-B03</name>
    <dbReference type="NCBI Taxonomy" id="1502289"/>
    <lineage>
        <taxon>Archaea</taxon>
        <taxon>Nitrososphaerota</taxon>
        <taxon>Marine Group I</taxon>
    </lineage>
</organism>
<dbReference type="AlphaFoldDB" id="A0A087S901"/>
<protein>
    <submittedName>
        <fullName evidence="1">Ig-like domain-containing protein</fullName>
    </submittedName>
</protein>
<reference evidence="1 2" key="1">
    <citation type="submission" date="2014-06" db="EMBL/GenBank/DDBJ databases">
        <authorList>
            <person name="Ngugi D.K."/>
            <person name="Blom J."/>
            <person name="Alam I."/>
            <person name="Rashid M."/>
            <person name="Baalawi W."/>
            <person name="Zhang G."/>
            <person name="Hikmawan T."/>
            <person name="Guan Y."/>
            <person name="Antunes A."/>
            <person name="Siam R."/>
            <person name="El-Dorry H."/>
            <person name="Bajic V."/>
            <person name="Stingl U."/>
        </authorList>
    </citation>
    <scope>NUCLEOTIDE SEQUENCE [LARGE SCALE GENOMIC DNA]</scope>
    <source>
        <strain evidence="1">SCGC AAA799-B03</strain>
    </source>
</reference>
<dbReference type="Proteomes" id="UP000029384">
    <property type="component" value="Unassembled WGS sequence"/>
</dbReference>
<evidence type="ECO:0000313" key="2">
    <source>
        <dbReference type="Proteomes" id="UP000029384"/>
    </source>
</evidence>
<sequence length="864" mass="89823">MATRRSISLHRKPKQISILAICGIALGLILSPIPGVQAVDIVLNNVDTSLSSTTSDNTIDFEIRLRDPASVTFPGGTTSETLAAASSIVRIVLEPGTSSETVALFDLHGKRLSNSLLQSGQTADTSKIISVDFGGVTSFPDIYGYGYQNFGEGAFYGQGFGYFYGSPNVFTYGNTYGTLGTGVNSYGLTANVVPIDVTSLYSILLDQPSLTSGSNTIRIDILPDANSLEFFTSDVVTFTNTVTLTASSDQEFLPSTGTVTVDKPTLLVTSTTLPTSINTGTTSSKLDFSSLTSSFDGNELRIESGSTAQSTVGGITVEVQIPDNVQITFPEGVKTFQLPTVGTGEAPEGFTAGEVISIGGSSTERFTFDKALRLKISGEAGKGAFFNGVLADGSTGAKEITTRCNGDDQDTVDAQLTAGGVEDCKIDSGSDLIIWTKHASSFGSTSSSGGGAGASSGGGGGGGSFGGGSGGGGGGGAIIRGEAAVTIYDISWNMCDDNIFTVVAGPQSEGLSVKLRTGSSGVLQANLAETQSLPGRLVFEAQLSPSENFVFVQAEGVSGRGAAIAQKSVDLSQCSGSVTVNEYTPVTTSPQQGTPLPTVESATNIIPGVDPVMTPGVVHNFITSNTEITNENTGMELTKFQTLQNNADKYAELVLGIEGQTTTTIVLMDRPGLEESNNNANLFLQISSIDSQVNSMRAGLLGGDTIEIIGGTGDATVVPVSVELEIPSADPVTVSQKSSMKVNANADKIPLPSVVEDFLNTNLELVNETTGDTLTRYAVLSSVPDVFAEKELGISDQEILTLAFTDRFGRADSNGDLNVFMQISFTDEQVNSARYLQIGGDVITAEVNGVKQVSATQTVEIPLN</sequence>
<name>A0A087S901_9ARCH</name>
<comment type="caution">
    <text evidence="1">The sequence shown here is derived from an EMBL/GenBank/DDBJ whole genome shotgun (WGS) entry which is preliminary data.</text>
</comment>
<keyword evidence="2" id="KW-1185">Reference proteome</keyword>
<gene>
    <name evidence="1" type="ORF">AAA799B03_00105</name>
</gene>
<accession>A0A087S901</accession>
<dbReference type="EMBL" id="JOTA01000002">
    <property type="protein sequence ID" value="KFM22205.1"/>
    <property type="molecule type" value="Genomic_DNA"/>
</dbReference>
<evidence type="ECO:0000313" key="1">
    <source>
        <dbReference type="EMBL" id="KFM22205.1"/>
    </source>
</evidence>